<dbReference type="GO" id="GO:0009717">
    <property type="term" value="P:isoflavonoid biosynthetic process"/>
    <property type="evidence" value="ECO:0007669"/>
    <property type="project" value="UniProtKB-ARBA"/>
</dbReference>
<evidence type="ECO:0000256" key="4">
    <source>
        <dbReference type="ARBA" id="ARBA00050968"/>
    </source>
</evidence>
<evidence type="ECO:0000313" key="10">
    <source>
        <dbReference type="Proteomes" id="UP000075243"/>
    </source>
</evidence>
<dbReference type="FunFam" id="1.10.10.10:FF:000213">
    <property type="entry name" value="Coniferyl alcohol 9-O-methyltransferase"/>
    <property type="match status" value="1"/>
</dbReference>
<dbReference type="PANTHER" id="PTHR11746">
    <property type="entry name" value="O-METHYLTRANSFERASE"/>
    <property type="match status" value="1"/>
</dbReference>
<organism evidence="9 10">
    <name type="scientific">Cajanus cajan</name>
    <name type="common">Pigeon pea</name>
    <name type="synonym">Cajanus indicus</name>
    <dbReference type="NCBI Taxonomy" id="3821"/>
    <lineage>
        <taxon>Eukaryota</taxon>
        <taxon>Viridiplantae</taxon>
        <taxon>Streptophyta</taxon>
        <taxon>Embryophyta</taxon>
        <taxon>Tracheophyta</taxon>
        <taxon>Spermatophyta</taxon>
        <taxon>Magnoliopsida</taxon>
        <taxon>eudicotyledons</taxon>
        <taxon>Gunneridae</taxon>
        <taxon>Pentapetalae</taxon>
        <taxon>rosids</taxon>
        <taxon>fabids</taxon>
        <taxon>Fabales</taxon>
        <taxon>Fabaceae</taxon>
        <taxon>Papilionoideae</taxon>
        <taxon>50 kb inversion clade</taxon>
        <taxon>NPAAA clade</taxon>
        <taxon>indigoferoid/millettioid clade</taxon>
        <taxon>Phaseoleae</taxon>
        <taxon>Cajanus</taxon>
    </lineage>
</organism>
<dbReference type="AlphaFoldDB" id="A0A151U5Q8"/>
<dbReference type="SUPFAM" id="SSF53335">
    <property type="entry name" value="S-adenosyl-L-methionine-dependent methyltransferases"/>
    <property type="match status" value="1"/>
</dbReference>
<dbReference type="Gene3D" id="3.40.50.150">
    <property type="entry name" value="Vaccinia Virus protein VP39"/>
    <property type="match status" value="1"/>
</dbReference>
<protein>
    <recommendedName>
        <fullName evidence="5">isoflavone 7-O-methyltransferase</fullName>
        <ecNumber evidence="5">2.1.1.150</ecNumber>
    </recommendedName>
</protein>
<dbReference type="EMBL" id="CM003604">
    <property type="protein sequence ID" value="KYP74598.1"/>
    <property type="molecule type" value="Genomic_DNA"/>
</dbReference>
<dbReference type="InterPro" id="IPR012967">
    <property type="entry name" value="COMT_dimerisation"/>
</dbReference>
<dbReference type="InterPro" id="IPR016461">
    <property type="entry name" value="COMT-like"/>
</dbReference>
<dbReference type="STRING" id="3821.A0A151U5Q8"/>
<dbReference type="PIRSF" id="PIRSF005739">
    <property type="entry name" value="O-mtase"/>
    <property type="match status" value="1"/>
</dbReference>
<feature type="active site" description="Proton acceptor" evidence="6">
    <location>
        <position position="259"/>
    </location>
</feature>
<evidence type="ECO:0000313" key="9">
    <source>
        <dbReference type="EMBL" id="KYP74598.1"/>
    </source>
</evidence>
<evidence type="ECO:0000259" key="8">
    <source>
        <dbReference type="Pfam" id="PF08100"/>
    </source>
</evidence>
<accession>A0A151U5Q8</accession>
<dbReference type="PROSITE" id="PS51683">
    <property type="entry name" value="SAM_OMT_II"/>
    <property type="match status" value="1"/>
</dbReference>
<reference evidence="9 10" key="1">
    <citation type="journal article" date="2012" name="Nat. Biotechnol.">
        <title>Draft genome sequence of pigeonpea (Cajanus cajan), an orphan legume crop of resource-poor farmers.</title>
        <authorList>
            <person name="Varshney R.K."/>
            <person name="Chen W."/>
            <person name="Li Y."/>
            <person name="Bharti A.K."/>
            <person name="Saxena R.K."/>
            <person name="Schlueter J.A."/>
            <person name="Donoghue M.T."/>
            <person name="Azam S."/>
            <person name="Fan G."/>
            <person name="Whaley A.M."/>
            <person name="Farmer A.D."/>
            <person name="Sheridan J."/>
            <person name="Iwata A."/>
            <person name="Tuteja R."/>
            <person name="Penmetsa R.V."/>
            <person name="Wu W."/>
            <person name="Upadhyaya H.D."/>
            <person name="Yang S.P."/>
            <person name="Shah T."/>
            <person name="Saxena K.B."/>
            <person name="Michael T."/>
            <person name="McCombie W.R."/>
            <person name="Yang B."/>
            <person name="Zhang G."/>
            <person name="Yang H."/>
            <person name="Wang J."/>
            <person name="Spillane C."/>
            <person name="Cook D.R."/>
            <person name="May G.D."/>
            <person name="Xu X."/>
            <person name="Jackson S.A."/>
        </authorList>
    </citation>
    <scope>NUCLEOTIDE SEQUENCE [LARGE SCALE GENOMIC DNA]</scope>
    <source>
        <strain evidence="10">cv. Asha</strain>
    </source>
</reference>
<dbReference type="InterPro" id="IPR001077">
    <property type="entry name" value="COMT_C"/>
</dbReference>
<dbReference type="InterPro" id="IPR036390">
    <property type="entry name" value="WH_DNA-bd_sf"/>
</dbReference>
<gene>
    <name evidence="9" type="ORF">KK1_007284</name>
</gene>
<keyword evidence="10" id="KW-1185">Reference proteome</keyword>
<dbReference type="Pfam" id="PF00891">
    <property type="entry name" value="Methyltransf_2"/>
    <property type="match status" value="1"/>
</dbReference>
<dbReference type="Proteomes" id="UP000075243">
    <property type="component" value="Chromosome 2"/>
</dbReference>
<feature type="domain" description="O-methyltransferase dimerisation" evidence="8">
    <location>
        <begin position="24"/>
        <end position="107"/>
    </location>
</feature>
<dbReference type="Gramene" id="C.cajan_07083.t">
    <property type="protein sequence ID" value="C.cajan_07083.t"/>
    <property type="gene ID" value="C.cajan_07083"/>
</dbReference>
<evidence type="ECO:0000256" key="2">
    <source>
        <dbReference type="ARBA" id="ARBA00022679"/>
    </source>
</evidence>
<dbReference type="GO" id="GO:0032259">
    <property type="term" value="P:methylation"/>
    <property type="evidence" value="ECO:0007669"/>
    <property type="project" value="UniProtKB-KW"/>
</dbReference>
<keyword evidence="2" id="KW-0808">Transferase</keyword>
<evidence type="ECO:0000256" key="5">
    <source>
        <dbReference type="ARBA" id="ARBA00066355"/>
    </source>
</evidence>
<dbReference type="GO" id="GO:0033800">
    <property type="term" value="F:isoflavone 7-O-methyltransferase activity"/>
    <property type="evidence" value="ECO:0007669"/>
    <property type="project" value="UniProtKB-EC"/>
</dbReference>
<evidence type="ECO:0000256" key="1">
    <source>
        <dbReference type="ARBA" id="ARBA00022603"/>
    </source>
</evidence>
<dbReference type="OMA" id="WKHLFIE"/>
<dbReference type="CDD" id="cd02440">
    <property type="entry name" value="AdoMet_MTases"/>
    <property type="match status" value="1"/>
</dbReference>
<dbReference type="InterPro" id="IPR029063">
    <property type="entry name" value="SAM-dependent_MTases_sf"/>
</dbReference>
<keyword evidence="3" id="KW-0949">S-adenosyl-L-methionine</keyword>
<sequence>MSRNQKEIDEMFEGQNLLYMQSCAHLRPMCLKWAIQLGIPDIISNHGKPITLPELVSALQIPPAKGCFVHRFMRFLAHNGIFDIHEGQKYNHELTYALTPASKLLVSGSDHCLTPLVLGITDPHMMSKYHHFGEWIRGEDPTLHETAFGTSLWEYLEKKPAYLSLFHESMASDSQMLGLALKNCISVFEGLDSIVDVGGGTGTAARIICEKFPKLECIVFDRPEVVVNLTGANNLRFVGGDMFKLIPQADAVLLKLVLHDWNDEKCIKILEKCKDSISGKGNGGKVIIIDIVINEKLDHQDMTQTKLCQDISMMTINGKERTEEEWKHLFIEAGFKHYKIFPILGFRSLIEVFP</sequence>
<proteinExistence type="predicted"/>
<name>A0A151U5Q8_CAJCA</name>
<dbReference type="InterPro" id="IPR036388">
    <property type="entry name" value="WH-like_DNA-bd_sf"/>
</dbReference>
<evidence type="ECO:0000256" key="6">
    <source>
        <dbReference type="PIRSR" id="PIRSR005739-1"/>
    </source>
</evidence>
<keyword evidence="1" id="KW-0489">Methyltransferase</keyword>
<dbReference type="GO" id="GO:0046983">
    <property type="term" value="F:protein dimerization activity"/>
    <property type="evidence" value="ECO:0007669"/>
    <property type="project" value="InterPro"/>
</dbReference>
<dbReference type="EC" id="2.1.1.150" evidence="5"/>
<evidence type="ECO:0000259" key="7">
    <source>
        <dbReference type="Pfam" id="PF00891"/>
    </source>
</evidence>
<evidence type="ECO:0000256" key="3">
    <source>
        <dbReference type="ARBA" id="ARBA00022691"/>
    </source>
</evidence>
<dbReference type="Gene3D" id="1.10.10.10">
    <property type="entry name" value="Winged helix-like DNA-binding domain superfamily/Winged helix DNA-binding domain"/>
    <property type="match status" value="1"/>
</dbReference>
<feature type="domain" description="O-methyltransferase C-terminal" evidence="7">
    <location>
        <begin position="129"/>
        <end position="336"/>
    </location>
</feature>
<dbReference type="FunFam" id="3.40.50.150:FF:000057">
    <property type="entry name" value="O-methyltransferase ZRP4"/>
    <property type="match status" value="1"/>
</dbReference>
<dbReference type="Pfam" id="PF08100">
    <property type="entry name" value="Dimerisation"/>
    <property type="match status" value="1"/>
</dbReference>
<dbReference type="SUPFAM" id="SSF46785">
    <property type="entry name" value="Winged helix' DNA-binding domain"/>
    <property type="match status" value="1"/>
</dbReference>
<comment type="catalytic activity">
    <reaction evidence="4">
        <text>a 7-hydroxyisoflavone + S-adenosyl-L-methionine = a 7-methoxyisoflavone + S-adenosyl-L-homocysteine + H(+)</text>
        <dbReference type="Rhea" id="RHEA:17933"/>
        <dbReference type="ChEBI" id="CHEBI:15378"/>
        <dbReference type="ChEBI" id="CHEBI:55465"/>
        <dbReference type="ChEBI" id="CHEBI:57856"/>
        <dbReference type="ChEBI" id="CHEBI:59789"/>
        <dbReference type="ChEBI" id="CHEBI:140356"/>
        <dbReference type="EC" id="2.1.1.150"/>
    </reaction>
</comment>